<comment type="caution">
    <text evidence="1">The sequence shown here is derived from an EMBL/GenBank/DDBJ whole genome shotgun (WGS) entry which is preliminary data.</text>
</comment>
<dbReference type="Proteomes" id="UP000192872">
    <property type="component" value="Unassembled WGS sequence"/>
</dbReference>
<accession>A0A1W9HUV5</accession>
<evidence type="ECO:0000313" key="2">
    <source>
        <dbReference type="Proteomes" id="UP000192872"/>
    </source>
</evidence>
<dbReference type="AlphaFoldDB" id="A0A1W9HUV5"/>
<sequence>MTHPSSALPRETADITARRRDWLAVLARASRCDLEAVLADLPTVPGYTLLRPPESGAIMVRARAGGSGRQFNLGEASVTRCTVRLDEGTAGVAYALGRDRRHAELAAVLDALLQAASGGADLYEHHIRPLARQQQAARDLRSRQAAATKVDFFTLVRGDG</sequence>
<dbReference type="GO" id="GO:0019634">
    <property type="term" value="P:organic phosphonate metabolic process"/>
    <property type="evidence" value="ECO:0007669"/>
    <property type="project" value="InterPro"/>
</dbReference>
<dbReference type="Pfam" id="PF06754">
    <property type="entry name" value="PhnG"/>
    <property type="match status" value="1"/>
</dbReference>
<reference evidence="1 2" key="1">
    <citation type="journal article" date="2017" name="Water Res.">
        <title>Comammox in drinking water systems.</title>
        <authorList>
            <person name="Wang Y."/>
            <person name="Ma L."/>
            <person name="Mao Y."/>
            <person name="Jiang X."/>
            <person name="Xia Y."/>
            <person name="Yu K."/>
            <person name="Li B."/>
            <person name="Zhang T."/>
        </authorList>
    </citation>
    <scope>NUCLEOTIDE SEQUENCE [LARGE SCALE GENOMIC DNA]</scope>
    <source>
        <strain evidence="1">SG_bin8</strain>
    </source>
</reference>
<dbReference type="GO" id="GO:0015716">
    <property type="term" value="P:organic phosphonate transport"/>
    <property type="evidence" value="ECO:0007669"/>
    <property type="project" value="InterPro"/>
</dbReference>
<organism evidence="1 2">
    <name type="scientific">Candidatus Raskinella chloraquaticus</name>
    <dbReference type="NCBI Taxonomy" id="1951219"/>
    <lineage>
        <taxon>Bacteria</taxon>
        <taxon>Pseudomonadati</taxon>
        <taxon>Pseudomonadota</taxon>
        <taxon>Alphaproteobacteria</taxon>
        <taxon>Hyphomicrobiales</taxon>
        <taxon>Phreatobacteraceae</taxon>
        <taxon>Candidatus Raskinella</taxon>
    </lineage>
</organism>
<proteinExistence type="predicted"/>
<evidence type="ECO:0000313" key="1">
    <source>
        <dbReference type="EMBL" id="OQW51205.1"/>
    </source>
</evidence>
<dbReference type="RefSeq" id="WP_376801564.1">
    <property type="nucleotide sequence ID" value="NZ_DBNB01000022.1"/>
</dbReference>
<dbReference type="NCBIfam" id="TIGR03293">
    <property type="entry name" value="PhnG_redo"/>
    <property type="match status" value="1"/>
</dbReference>
<protein>
    <recommendedName>
        <fullName evidence="3">Phosphonate C-P lyase system protein PhnG</fullName>
    </recommendedName>
</protein>
<dbReference type="STRING" id="1827387.A4S15_12290"/>
<evidence type="ECO:0008006" key="3">
    <source>
        <dbReference type="Google" id="ProtNLM"/>
    </source>
</evidence>
<dbReference type="EMBL" id="LWDL01000021">
    <property type="protein sequence ID" value="OQW51205.1"/>
    <property type="molecule type" value="Genomic_DNA"/>
</dbReference>
<dbReference type="InterPro" id="IPR009609">
    <property type="entry name" value="Phosphonate_metab_PhnG"/>
</dbReference>
<gene>
    <name evidence="1" type="ORF">A4S15_12290</name>
</gene>
<name>A0A1W9HUV5_9HYPH</name>